<organism evidence="2 3">
    <name type="scientific">Zingiber officinale</name>
    <name type="common">Ginger</name>
    <name type="synonym">Amomum zingiber</name>
    <dbReference type="NCBI Taxonomy" id="94328"/>
    <lineage>
        <taxon>Eukaryota</taxon>
        <taxon>Viridiplantae</taxon>
        <taxon>Streptophyta</taxon>
        <taxon>Embryophyta</taxon>
        <taxon>Tracheophyta</taxon>
        <taxon>Spermatophyta</taxon>
        <taxon>Magnoliopsida</taxon>
        <taxon>Liliopsida</taxon>
        <taxon>Zingiberales</taxon>
        <taxon>Zingiberaceae</taxon>
        <taxon>Zingiber</taxon>
    </lineage>
</organism>
<dbReference type="PANTHER" id="PTHR33728">
    <property type="entry name" value="CTTNBP 2 AMINO-TERMINAL-LIKE PROTEIN"/>
    <property type="match status" value="1"/>
</dbReference>
<gene>
    <name evidence="2" type="ORF">ZIOFF_014003</name>
</gene>
<sequence>MERPSWWSDDSWKSTPMNSISFLFLAAAILVLMFLVMAIFERLVKPSRAEPRGEEYRPDSAKKVLNSGNNVSSASSGFELLVIMPGGMRPTHLAKPAPPLLPCTREGTHWPPRRHGDHASLLVEQPF</sequence>
<protein>
    <submittedName>
        <fullName evidence="2">Uncharacterized protein</fullName>
    </submittedName>
</protein>
<keyword evidence="1" id="KW-0812">Transmembrane</keyword>
<feature type="transmembrane region" description="Helical" evidence="1">
    <location>
        <begin position="20"/>
        <end position="40"/>
    </location>
</feature>
<keyword evidence="1" id="KW-0472">Membrane</keyword>
<dbReference type="EMBL" id="JACMSC010000004">
    <property type="protein sequence ID" value="KAG6524113.1"/>
    <property type="molecule type" value="Genomic_DNA"/>
</dbReference>
<dbReference type="PANTHER" id="PTHR33728:SF3">
    <property type="entry name" value="MULTIDRUG RESISTANCE PROTEIN"/>
    <property type="match status" value="1"/>
</dbReference>
<evidence type="ECO:0000256" key="1">
    <source>
        <dbReference type="SAM" id="Phobius"/>
    </source>
</evidence>
<comment type="caution">
    <text evidence="2">The sequence shown here is derived from an EMBL/GenBank/DDBJ whole genome shotgun (WGS) entry which is preliminary data.</text>
</comment>
<dbReference type="AlphaFoldDB" id="A0A8J5LDC2"/>
<evidence type="ECO:0000313" key="3">
    <source>
        <dbReference type="Proteomes" id="UP000734854"/>
    </source>
</evidence>
<keyword evidence="3" id="KW-1185">Reference proteome</keyword>
<reference evidence="2 3" key="1">
    <citation type="submission" date="2020-08" db="EMBL/GenBank/DDBJ databases">
        <title>Plant Genome Project.</title>
        <authorList>
            <person name="Zhang R.-G."/>
        </authorList>
    </citation>
    <scope>NUCLEOTIDE SEQUENCE [LARGE SCALE GENOMIC DNA]</scope>
    <source>
        <tissue evidence="2">Rhizome</tissue>
    </source>
</reference>
<accession>A0A8J5LDC2</accession>
<dbReference type="Proteomes" id="UP000734854">
    <property type="component" value="Unassembled WGS sequence"/>
</dbReference>
<evidence type="ECO:0000313" key="2">
    <source>
        <dbReference type="EMBL" id="KAG6524113.1"/>
    </source>
</evidence>
<proteinExistence type="predicted"/>
<name>A0A8J5LDC2_ZINOF</name>
<keyword evidence="1" id="KW-1133">Transmembrane helix</keyword>